<protein>
    <recommendedName>
        <fullName evidence="2">Rhodanese domain-containing protein</fullName>
    </recommendedName>
</protein>
<dbReference type="EMBL" id="FOXQ01000012">
    <property type="protein sequence ID" value="SFQ43894.1"/>
    <property type="molecule type" value="Genomic_DNA"/>
</dbReference>
<keyword evidence="1" id="KW-0732">Signal</keyword>
<proteinExistence type="predicted"/>
<organism evidence="3 4">
    <name type="scientific">Parafilimonas terrae</name>
    <dbReference type="NCBI Taxonomy" id="1465490"/>
    <lineage>
        <taxon>Bacteria</taxon>
        <taxon>Pseudomonadati</taxon>
        <taxon>Bacteroidota</taxon>
        <taxon>Chitinophagia</taxon>
        <taxon>Chitinophagales</taxon>
        <taxon>Chitinophagaceae</taxon>
        <taxon>Parafilimonas</taxon>
    </lineage>
</organism>
<dbReference type="SUPFAM" id="SSF52821">
    <property type="entry name" value="Rhodanese/Cell cycle control phosphatase"/>
    <property type="match status" value="1"/>
</dbReference>
<feature type="signal peptide" evidence="1">
    <location>
        <begin position="1"/>
        <end position="24"/>
    </location>
</feature>
<dbReference type="Gene3D" id="3.40.250.10">
    <property type="entry name" value="Rhodanese-like domain"/>
    <property type="match status" value="1"/>
</dbReference>
<dbReference type="STRING" id="1465490.SAMN05444277_11274"/>
<feature type="chain" id="PRO_5011499369" description="Rhodanese domain-containing protein" evidence="1">
    <location>
        <begin position="25"/>
        <end position="146"/>
    </location>
</feature>
<reference evidence="3 4" key="1">
    <citation type="submission" date="2016-10" db="EMBL/GenBank/DDBJ databases">
        <authorList>
            <person name="de Groot N.N."/>
        </authorList>
    </citation>
    <scope>NUCLEOTIDE SEQUENCE [LARGE SCALE GENOMIC DNA]</scope>
    <source>
        <strain evidence="3 4">DSM 28286</strain>
    </source>
</reference>
<dbReference type="OrthoDB" id="760650at2"/>
<gene>
    <name evidence="3" type="ORF">SAMN05444277_11274</name>
</gene>
<dbReference type="Proteomes" id="UP000199031">
    <property type="component" value="Unassembled WGS sequence"/>
</dbReference>
<dbReference type="RefSeq" id="WP_090661403.1">
    <property type="nucleotide sequence ID" value="NZ_FOXQ01000012.1"/>
</dbReference>
<sequence length="146" mass="16572">MKKLLFVKISLLLLTSFCTFHTSAQKPVNWTDKQLMQPSELADIMKNKTSNVVIISVGPFNTIPGAINVGMVSEKENMDKFKTQLNALKKDAKIVVYCGCCPYEHCPNVRPAIDVLKEMQFTNFYLLNLPDNLKIDWINKGYPVTE</sequence>
<dbReference type="InterPro" id="IPR036873">
    <property type="entry name" value="Rhodanese-like_dom_sf"/>
</dbReference>
<dbReference type="CDD" id="cd00158">
    <property type="entry name" value="RHOD"/>
    <property type="match status" value="1"/>
</dbReference>
<keyword evidence="4" id="KW-1185">Reference proteome</keyword>
<dbReference type="AlphaFoldDB" id="A0A1I5YI33"/>
<accession>A0A1I5YI33</accession>
<dbReference type="InterPro" id="IPR001763">
    <property type="entry name" value="Rhodanese-like_dom"/>
</dbReference>
<dbReference type="PROSITE" id="PS50206">
    <property type="entry name" value="RHODANESE_3"/>
    <property type="match status" value="1"/>
</dbReference>
<evidence type="ECO:0000259" key="2">
    <source>
        <dbReference type="PROSITE" id="PS50206"/>
    </source>
</evidence>
<evidence type="ECO:0000313" key="3">
    <source>
        <dbReference type="EMBL" id="SFQ43894.1"/>
    </source>
</evidence>
<feature type="domain" description="Rhodanese" evidence="2">
    <location>
        <begin position="63"/>
        <end position="146"/>
    </location>
</feature>
<name>A0A1I5YI33_9BACT</name>
<evidence type="ECO:0000256" key="1">
    <source>
        <dbReference type="SAM" id="SignalP"/>
    </source>
</evidence>
<evidence type="ECO:0000313" key="4">
    <source>
        <dbReference type="Proteomes" id="UP000199031"/>
    </source>
</evidence>